<name>U4T767_9GAMM</name>
<dbReference type="EMBL" id="AUSW01000016">
    <property type="protein sequence ID" value="ERL55991.1"/>
    <property type="molecule type" value="Genomic_DNA"/>
</dbReference>
<sequence>MLAVPAQTEAAKNLHQQYCSDFKVVQLYKVALSDSNERRYVHLIDKKTSAHEIM</sequence>
<organism evidence="1 2">
    <name type="scientific">Psychrobacter aquaticus CMS 56</name>
    <dbReference type="NCBI Taxonomy" id="1354303"/>
    <lineage>
        <taxon>Bacteria</taxon>
        <taxon>Pseudomonadati</taxon>
        <taxon>Pseudomonadota</taxon>
        <taxon>Gammaproteobacteria</taxon>
        <taxon>Moraxellales</taxon>
        <taxon>Moraxellaceae</taxon>
        <taxon>Psychrobacter</taxon>
    </lineage>
</organism>
<protein>
    <submittedName>
        <fullName evidence="1">Uncharacterized protein</fullName>
    </submittedName>
</protein>
<evidence type="ECO:0000313" key="2">
    <source>
        <dbReference type="Proteomes" id="UP000016761"/>
    </source>
</evidence>
<comment type="caution">
    <text evidence="1">The sequence shown here is derived from an EMBL/GenBank/DDBJ whole genome shotgun (WGS) entry which is preliminary data.</text>
</comment>
<keyword evidence="2" id="KW-1185">Reference proteome</keyword>
<evidence type="ECO:0000313" key="1">
    <source>
        <dbReference type="EMBL" id="ERL55991.1"/>
    </source>
</evidence>
<reference evidence="1 2" key="1">
    <citation type="journal article" date="2013" name="Genome Announc.">
        <title>Draft Genome Sequence of Psychrobacter aquaticus Strain CMS 56T, Isolated from a Cyanobacterial Mat Sample Collected from Water Bodies in the McMurdo Dry Valley Region of Antarctica.</title>
        <authorList>
            <person name="Reddy G.S."/>
            <person name="Ara S."/>
            <person name="Singh A."/>
            <person name="Kumar Pinnaka A."/>
            <person name="Shivaji S."/>
        </authorList>
    </citation>
    <scope>NUCLEOTIDE SEQUENCE [LARGE SCALE GENOMIC DNA]</scope>
    <source>
        <strain evidence="1 2">CMS 56</strain>
    </source>
</reference>
<accession>U4T767</accession>
<dbReference type="Proteomes" id="UP000016761">
    <property type="component" value="Unassembled WGS sequence"/>
</dbReference>
<proteinExistence type="predicted"/>
<dbReference type="PATRIC" id="fig|1354303.4.peg.1034"/>
<dbReference type="AlphaFoldDB" id="U4T767"/>
<gene>
    <name evidence="1" type="ORF">M917_1051</name>
</gene>